<dbReference type="SMART" id="SM00382">
    <property type="entry name" value="AAA"/>
    <property type="match status" value="1"/>
</dbReference>
<dbReference type="PROSITE" id="PS00674">
    <property type="entry name" value="AAA"/>
    <property type="match status" value="1"/>
</dbReference>
<keyword evidence="3" id="KW-0472">Membrane</keyword>
<comment type="subcellular location">
    <subcellularLocation>
        <location evidence="1">Mitochondrion outer membrane</location>
        <topology evidence="1">Single-pass membrane protein</topology>
    </subcellularLocation>
</comment>
<keyword evidence="5" id="KW-0496">Mitochondrion</keyword>
<accession>A0A9P7RZJ8</accession>
<evidence type="ECO:0000313" key="8">
    <source>
        <dbReference type="EMBL" id="KAG7092332.1"/>
    </source>
</evidence>
<dbReference type="GO" id="GO:0005524">
    <property type="term" value="F:ATP binding"/>
    <property type="evidence" value="ECO:0007669"/>
    <property type="project" value="UniProtKB-KW"/>
</dbReference>
<dbReference type="InterPro" id="IPR003593">
    <property type="entry name" value="AAA+_ATPase"/>
</dbReference>
<feature type="region of interest" description="Disordered" evidence="6">
    <location>
        <begin position="1049"/>
        <end position="1068"/>
    </location>
</feature>
<comment type="caution">
    <text evidence="8">The sequence shown here is derived from an EMBL/GenBank/DDBJ whole genome shotgun (WGS) entry which is preliminary data.</text>
</comment>
<dbReference type="PANTHER" id="PTHR45644:SF56">
    <property type="entry name" value="AAA ATPASE, PUTATIVE (AFU_ORTHOLOGUE AFUA_2G12920)-RELATED"/>
    <property type="match status" value="1"/>
</dbReference>
<feature type="compositionally biased region" description="Polar residues" evidence="6">
    <location>
        <begin position="406"/>
        <end position="426"/>
    </location>
</feature>
<dbReference type="InterPro" id="IPR003960">
    <property type="entry name" value="ATPase_AAA_CS"/>
</dbReference>
<evidence type="ECO:0000256" key="5">
    <source>
        <dbReference type="ARBA" id="ARBA00023128"/>
    </source>
</evidence>
<feature type="compositionally biased region" description="Basic and acidic residues" evidence="6">
    <location>
        <begin position="978"/>
        <end position="987"/>
    </location>
</feature>
<dbReference type="Proteomes" id="UP001049176">
    <property type="component" value="Chromosome 5"/>
</dbReference>
<dbReference type="EMBL" id="CM032185">
    <property type="protein sequence ID" value="KAG7092332.1"/>
    <property type="molecule type" value="Genomic_DNA"/>
</dbReference>
<sequence length="1068" mass="117597">MRAQAIFWRSRSSLKASKTFCLPRPNHSSLPYNGKRLTSSSASNFEVAPSTLDSAVEPEAGPILSASPSSPPTEEPERTKTRRTRPFTSITPKEPELPELPEALDILWTPASGGTQEPFELHSLPPEDILEEALHNLHVALHPQTQNHAVFASPLGPPIEPSLGLYCPIEGGEYVIDATVKELATRTGAEVLILDSVQLAAGEWGDFGPGMNSVNIDLLACLKCTEAAMSLQLPRNPLHFSSSSLPPSARPPLTPPPDEDDEHTSPFPSLPLLTFMAPAGSSSPSVLASSSKRAVPASKVKVFFDALVNMKPKDPELQSTSTGKPRLVYIRDFPTLASTSSTWYPHLLSSIRQRRKGAMSRSSSPVPNPMAIIYGITPPLLAQTPPEGNGGSGFLNLLMNKQSHQSALPNSLKATKSEWGENQTADSAREKRLRQRLRKWEKGENVLQSEYPRLYPLDETSESSSRPEVIVVGSGTSTLATLTRTLSGRSTPESESRPSFFRNSVLVPRLRSPTQEQASRVSRRREINELTMRMGIGAVGGVLQPERADLVFQRNVEAEHVQEAVDSDTEANPNTNPTTEIEQPENEMWDKWGNRIEMWSNVRRIADRALGSVIAASAEERKPTLDRTFVPWHVVSRAWASVNGVLDVRRSWLKEALPSVLAADNEEGERVGKGYHDEVIEAVKNDPDLDHHEQRLLSSIVDAASMSTTFSQVHLPQHTIDSVRSIVSLPLLHPKAFQHGILKEHGMTGCLLFGPPGTGKTLVVRALAKEAGCRMMVVSPSDVMDMYVGEGEKLVRAVFSLARKLSPCVIFLDEIDALFGARMSARESGSAIAHRGVITEFMQEMDGLKSSKEDNVIVIGATNRPFDLDDAVLRRLPRRLLVDLPGEKERAEILKILLRDETLHSDVNISALAKQTDSFSGSDLKHLCVSAALDAVKERVRLPWSPESNSEEIHTYIEDMDSNVNQQDDVAGIPKESVQSEKPEKTRQRSSRVLSKQNFNKALKEITPSSSEALGSLAELRKWNEEFGEGRRDRKRILIWGKGLFGFNDQGSFPKQDDIRISSPVSDS</sequence>
<dbReference type="Pfam" id="PF17862">
    <property type="entry name" value="AAA_lid_3"/>
    <property type="match status" value="1"/>
</dbReference>
<feature type="domain" description="AAA+ ATPase" evidence="7">
    <location>
        <begin position="746"/>
        <end position="886"/>
    </location>
</feature>
<dbReference type="Pfam" id="PF00004">
    <property type="entry name" value="AAA"/>
    <property type="match status" value="1"/>
</dbReference>
<dbReference type="GO" id="GO:0005741">
    <property type="term" value="C:mitochondrial outer membrane"/>
    <property type="evidence" value="ECO:0007669"/>
    <property type="project" value="UniProtKB-SubCell"/>
</dbReference>
<gene>
    <name evidence="8" type="ORF">E1B28_008693</name>
</gene>
<evidence type="ECO:0000256" key="1">
    <source>
        <dbReference type="ARBA" id="ARBA00004572"/>
    </source>
</evidence>
<feature type="region of interest" description="Disordered" evidence="6">
    <location>
        <begin position="406"/>
        <end position="430"/>
    </location>
</feature>
<reference evidence="8" key="1">
    <citation type="journal article" date="2021" name="Genome Biol. Evol.">
        <title>The assembled and annotated genome of the fairy-ring fungus Marasmius oreades.</title>
        <authorList>
            <person name="Hiltunen M."/>
            <person name="Ament-Velasquez S.L."/>
            <person name="Johannesson H."/>
        </authorList>
    </citation>
    <scope>NUCLEOTIDE SEQUENCE</scope>
    <source>
        <strain evidence="8">03SP1</strain>
    </source>
</reference>
<dbReference type="KEGG" id="more:E1B28_008693"/>
<keyword evidence="9" id="KW-1185">Reference proteome</keyword>
<feature type="region of interest" description="Disordered" evidence="6">
    <location>
        <begin position="23"/>
        <end position="96"/>
    </location>
</feature>
<dbReference type="Gene3D" id="1.10.8.60">
    <property type="match status" value="1"/>
</dbReference>
<organism evidence="8 9">
    <name type="scientific">Marasmius oreades</name>
    <name type="common">fairy-ring Marasmius</name>
    <dbReference type="NCBI Taxonomy" id="181124"/>
    <lineage>
        <taxon>Eukaryota</taxon>
        <taxon>Fungi</taxon>
        <taxon>Dikarya</taxon>
        <taxon>Basidiomycota</taxon>
        <taxon>Agaricomycotina</taxon>
        <taxon>Agaricomycetes</taxon>
        <taxon>Agaricomycetidae</taxon>
        <taxon>Agaricales</taxon>
        <taxon>Marasmiineae</taxon>
        <taxon>Marasmiaceae</taxon>
        <taxon>Marasmius</taxon>
    </lineage>
</organism>
<feature type="region of interest" description="Disordered" evidence="6">
    <location>
        <begin position="973"/>
        <end position="994"/>
    </location>
</feature>
<feature type="region of interest" description="Disordered" evidence="6">
    <location>
        <begin position="485"/>
        <end position="523"/>
    </location>
</feature>
<dbReference type="GO" id="GO:0016887">
    <property type="term" value="F:ATP hydrolysis activity"/>
    <property type="evidence" value="ECO:0007669"/>
    <property type="project" value="InterPro"/>
</dbReference>
<feature type="region of interest" description="Disordered" evidence="6">
    <location>
        <begin position="240"/>
        <end position="268"/>
    </location>
</feature>
<evidence type="ECO:0000256" key="2">
    <source>
        <dbReference type="ARBA" id="ARBA00022741"/>
    </source>
</evidence>
<evidence type="ECO:0000259" key="7">
    <source>
        <dbReference type="SMART" id="SM00382"/>
    </source>
</evidence>
<feature type="region of interest" description="Disordered" evidence="6">
    <location>
        <begin position="563"/>
        <end position="583"/>
    </location>
</feature>
<dbReference type="InterPro" id="IPR041569">
    <property type="entry name" value="AAA_lid_3"/>
</dbReference>
<dbReference type="SUPFAM" id="SSF52540">
    <property type="entry name" value="P-loop containing nucleoside triphosphate hydrolases"/>
    <property type="match status" value="1"/>
</dbReference>
<feature type="compositionally biased region" description="Low complexity" evidence="6">
    <location>
        <begin position="570"/>
        <end position="581"/>
    </location>
</feature>
<dbReference type="InterPro" id="IPR027417">
    <property type="entry name" value="P-loop_NTPase"/>
</dbReference>
<dbReference type="GeneID" id="66077769"/>
<protein>
    <recommendedName>
        <fullName evidence="7">AAA+ ATPase domain-containing protein</fullName>
    </recommendedName>
</protein>
<dbReference type="PANTHER" id="PTHR45644">
    <property type="entry name" value="AAA ATPASE, PUTATIVE (AFU_ORTHOLOGUE AFUA_2G12920)-RELATED-RELATED"/>
    <property type="match status" value="1"/>
</dbReference>
<evidence type="ECO:0000256" key="6">
    <source>
        <dbReference type="SAM" id="MobiDB-lite"/>
    </source>
</evidence>
<keyword evidence="2" id="KW-0547">Nucleotide-binding</keyword>
<dbReference type="RefSeq" id="XP_043008802.1">
    <property type="nucleotide sequence ID" value="XM_043153518.1"/>
</dbReference>
<dbReference type="Gene3D" id="3.40.50.300">
    <property type="entry name" value="P-loop containing nucleotide triphosphate hydrolases"/>
    <property type="match status" value="1"/>
</dbReference>
<evidence type="ECO:0000256" key="3">
    <source>
        <dbReference type="ARBA" id="ARBA00022787"/>
    </source>
</evidence>
<evidence type="ECO:0000313" key="9">
    <source>
        <dbReference type="Proteomes" id="UP001049176"/>
    </source>
</evidence>
<dbReference type="InterPro" id="IPR051701">
    <property type="entry name" value="Mito_OM_Translocase_MSP1"/>
</dbReference>
<feature type="compositionally biased region" description="Polar residues" evidence="6">
    <location>
        <begin position="26"/>
        <end position="44"/>
    </location>
</feature>
<keyword evidence="3" id="KW-1000">Mitochondrion outer membrane</keyword>
<evidence type="ECO:0000256" key="4">
    <source>
        <dbReference type="ARBA" id="ARBA00022840"/>
    </source>
</evidence>
<name>A0A9P7RZJ8_9AGAR</name>
<dbReference type="OrthoDB" id="39734at2759"/>
<keyword evidence="4" id="KW-0067">ATP-binding</keyword>
<dbReference type="AlphaFoldDB" id="A0A9P7RZJ8"/>
<dbReference type="InterPro" id="IPR003959">
    <property type="entry name" value="ATPase_AAA_core"/>
</dbReference>
<proteinExistence type="predicted"/>